<dbReference type="GO" id="GO:0012505">
    <property type="term" value="C:endomembrane system"/>
    <property type="evidence" value="ECO:0007669"/>
    <property type="project" value="UniProtKB-SubCell"/>
</dbReference>
<evidence type="ECO:0008006" key="6">
    <source>
        <dbReference type="Google" id="ProtNLM"/>
    </source>
</evidence>
<dbReference type="InterPro" id="IPR036013">
    <property type="entry name" value="Band_7/SPFH_dom_sf"/>
</dbReference>
<dbReference type="Proteomes" id="UP000664161">
    <property type="component" value="Unassembled WGS sequence"/>
</dbReference>
<feature type="transmembrane region" description="Helical" evidence="3">
    <location>
        <begin position="6"/>
        <end position="29"/>
    </location>
</feature>
<dbReference type="InterPro" id="IPR027705">
    <property type="entry name" value="Flotillin_fam"/>
</dbReference>
<dbReference type="SUPFAM" id="SSF117892">
    <property type="entry name" value="Band 7/SPFH domain"/>
    <property type="match status" value="1"/>
</dbReference>
<evidence type="ECO:0000313" key="5">
    <source>
        <dbReference type="Proteomes" id="UP000664161"/>
    </source>
</evidence>
<name>A0AAW4IVG4_9GAMM</name>
<reference evidence="4 5" key="1">
    <citation type="submission" date="2021-03" db="EMBL/GenBank/DDBJ databases">
        <authorList>
            <person name="Shang D.-D."/>
            <person name="Du Z.-J."/>
            <person name="Chen G.-J."/>
        </authorList>
    </citation>
    <scope>NUCLEOTIDE SEQUENCE [LARGE SCALE GENOMIC DNA]</scope>
    <source>
        <strain evidence="4 5">F2608</strain>
    </source>
</reference>
<keyword evidence="3" id="KW-1133">Transmembrane helix</keyword>
<dbReference type="Gene3D" id="3.30.479.30">
    <property type="entry name" value="Band 7 domain"/>
    <property type="match status" value="1"/>
</dbReference>
<comment type="subcellular location">
    <subcellularLocation>
        <location evidence="1">Endomembrane system</location>
    </subcellularLocation>
</comment>
<comment type="caution">
    <text evidence="4">The sequence shown here is derived from an EMBL/GenBank/DDBJ whole genome shotgun (WGS) entry which is preliminary data.</text>
</comment>
<keyword evidence="3" id="KW-0812">Transmembrane</keyword>
<feature type="coiled-coil region" evidence="2">
    <location>
        <begin position="417"/>
        <end position="444"/>
    </location>
</feature>
<keyword evidence="5" id="KW-1185">Reference proteome</keyword>
<dbReference type="EMBL" id="JAGBKN010000006">
    <property type="protein sequence ID" value="MBO1516600.1"/>
    <property type="molecule type" value="Genomic_DNA"/>
</dbReference>
<accession>A0AAW4IVG4</accession>
<evidence type="ECO:0000313" key="4">
    <source>
        <dbReference type="EMBL" id="MBO1516600.1"/>
    </source>
</evidence>
<evidence type="ECO:0000256" key="3">
    <source>
        <dbReference type="SAM" id="Phobius"/>
    </source>
</evidence>
<dbReference type="RefSeq" id="WP_100749056.1">
    <property type="nucleotide sequence ID" value="NZ_JAGBKN010000006.1"/>
</dbReference>
<dbReference type="AlphaFoldDB" id="A0AAW4IVG4"/>
<evidence type="ECO:0000256" key="1">
    <source>
        <dbReference type="ARBA" id="ARBA00004308"/>
    </source>
</evidence>
<dbReference type="GO" id="GO:0005886">
    <property type="term" value="C:plasma membrane"/>
    <property type="evidence" value="ECO:0007669"/>
    <property type="project" value="TreeGrafter"/>
</dbReference>
<organism evidence="4 5">
    <name type="scientific">Psychrobacter halodurans</name>
    <dbReference type="NCBI Taxonomy" id="2818439"/>
    <lineage>
        <taxon>Bacteria</taxon>
        <taxon>Pseudomonadati</taxon>
        <taxon>Pseudomonadota</taxon>
        <taxon>Gammaproteobacteria</taxon>
        <taxon>Moraxellales</taxon>
        <taxon>Moraxellaceae</taxon>
        <taxon>Psychrobacter</taxon>
    </lineage>
</organism>
<gene>
    <name evidence="4" type="ORF">J3491_04530</name>
</gene>
<dbReference type="PANTHER" id="PTHR13806:SF31">
    <property type="entry name" value="FLOTILLIN-LIKE PROTEIN 1-RELATED"/>
    <property type="match status" value="1"/>
</dbReference>
<feature type="coiled-coil region" evidence="2">
    <location>
        <begin position="335"/>
        <end position="383"/>
    </location>
</feature>
<protein>
    <recommendedName>
        <fullName evidence="6">Inner membrane protein YqiK</fullName>
    </recommendedName>
</protein>
<dbReference type="PANTHER" id="PTHR13806">
    <property type="entry name" value="FLOTILLIN-RELATED"/>
    <property type="match status" value="1"/>
</dbReference>
<keyword evidence="3" id="KW-0472">Membrane</keyword>
<sequence>MDILIIVGVVVVLAFVFIMAALLMLKAFYFKVEQGKALIINGVNKIAVRFDGGFVWPIINKKELMRISLITLEVDRRGKEGLICADNMRADITVAFYLRVNETEEDVLKVAKSVGVERASDKVAVNELFNAKFSEALKTVGKQIDFVKLFENRSEFRDSIVQEIGNDLNGYVLEDVAIDYLEQTPKVSLDASNILDSEGIKKITQLTAMQNVITNELERDEELAVKKKNVETVEAMLELERQQADAEAKQKREIASVIARETAETRKIEEEERKKSETAIIIVEQDLAIQRENQQREIEVAEQNRMRAVIIEQEKVTRAQDLEIVSREREVDLQRIEAERAIELEKKEIANVIRERIAVDKTVAQEEERIKEVREVSEAERDKQTRVLAAEADAEELKVRQVKKAEAEELSAKHKAVEITTLANANLEAAAKDAEAKVKLAEGIKAEESAHGFAEAAIQEAKAMSLEKEGIAKANIIKATGQAEAQSEREKGLADAEVIAARGESNAKAERDVGMANAQVVAARGESDAKAERDVGLAKAEVTRAHFQAEADGLVEKFNAMGSMSKEAREHEEFRMGLETALQEAMASIDAGKEIAKENADVLAVALQKAKIDIVGGEAHFFDNFAKSLSIGKAIDGLAGKSDTLSGILNGVLANQAMNKANKSDNAPTQYND</sequence>
<keyword evidence="2" id="KW-0175">Coiled coil</keyword>
<evidence type="ECO:0000256" key="2">
    <source>
        <dbReference type="SAM" id="Coils"/>
    </source>
</evidence>
<proteinExistence type="predicted"/>